<dbReference type="PANTHER" id="PTHR42698">
    <property type="entry name" value="GTPASE ERA"/>
    <property type="match status" value="1"/>
</dbReference>
<dbReference type="RefSeq" id="WP_345362854.1">
    <property type="nucleotide sequence ID" value="NZ_BAABHJ010000026.1"/>
</dbReference>
<evidence type="ECO:0000313" key="4">
    <source>
        <dbReference type="Proteomes" id="UP001500212"/>
    </source>
</evidence>
<dbReference type="InterPro" id="IPR005662">
    <property type="entry name" value="GTPase_Era-like"/>
</dbReference>
<name>A0ABP8TWB3_9ACTN</name>
<evidence type="ECO:0000256" key="1">
    <source>
        <dbReference type="SAM" id="MobiDB-lite"/>
    </source>
</evidence>
<feature type="region of interest" description="Disordered" evidence="1">
    <location>
        <begin position="1"/>
        <end position="37"/>
    </location>
</feature>
<organism evidence="3 4">
    <name type="scientific">Actinoallomurus liliacearum</name>
    <dbReference type="NCBI Taxonomy" id="1080073"/>
    <lineage>
        <taxon>Bacteria</taxon>
        <taxon>Bacillati</taxon>
        <taxon>Actinomycetota</taxon>
        <taxon>Actinomycetes</taxon>
        <taxon>Streptosporangiales</taxon>
        <taxon>Thermomonosporaceae</taxon>
        <taxon>Actinoallomurus</taxon>
    </lineage>
</organism>
<feature type="transmembrane region" description="Helical" evidence="2">
    <location>
        <begin position="462"/>
        <end position="482"/>
    </location>
</feature>
<gene>
    <name evidence="3" type="ORF">GCM10023195_63260</name>
</gene>
<dbReference type="Proteomes" id="UP001500212">
    <property type="component" value="Unassembled WGS sequence"/>
</dbReference>
<dbReference type="EMBL" id="BAABHJ010000026">
    <property type="protein sequence ID" value="GAA4614492.1"/>
    <property type="molecule type" value="Genomic_DNA"/>
</dbReference>
<dbReference type="PANTHER" id="PTHR42698:SF1">
    <property type="entry name" value="GTPASE ERA, MITOCHONDRIAL"/>
    <property type="match status" value="1"/>
</dbReference>
<keyword evidence="2" id="KW-0472">Membrane</keyword>
<keyword evidence="2" id="KW-0812">Transmembrane</keyword>
<keyword evidence="2" id="KW-1133">Transmembrane helix</keyword>
<reference evidence="4" key="1">
    <citation type="journal article" date="2019" name="Int. J. Syst. Evol. Microbiol.">
        <title>The Global Catalogue of Microorganisms (GCM) 10K type strain sequencing project: providing services to taxonomists for standard genome sequencing and annotation.</title>
        <authorList>
            <consortium name="The Broad Institute Genomics Platform"/>
            <consortium name="The Broad Institute Genome Sequencing Center for Infectious Disease"/>
            <person name="Wu L."/>
            <person name="Ma J."/>
        </authorList>
    </citation>
    <scope>NUCLEOTIDE SEQUENCE [LARGE SCALE GENOMIC DNA]</scope>
    <source>
        <strain evidence="4">JCM 17938</strain>
    </source>
</reference>
<dbReference type="SUPFAM" id="SSF52540">
    <property type="entry name" value="P-loop containing nucleoside triphosphate hydrolases"/>
    <property type="match status" value="1"/>
</dbReference>
<accession>A0ABP8TWB3</accession>
<dbReference type="Gene3D" id="3.40.50.300">
    <property type="entry name" value="P-loop containing nucleotide triphosphate hydrolases"/>
    <property type="match status" value="1"/>
</dbReference>
<feature type="transmembrane region" description="Helical" evidence="2">
    <location>
        <begin position="502"/>
        <end position="521"/>
    </location>
</feature>
<sequence>MTTTTPGVSGTSRQTSPQQPTAPGQDPAPDTEAAPPEMSGLTRRLATLDRLVELGEGRVDQELMDDAAALLGRAGDRLRLSGDHTIVALAGGTGSGKSSLFNAVCGLELSPTGLRRPMTSSAHACVWGLDGAGPLLDWLEIEKRHRYARASALDQTDGAEGAGSLQGLILLDLPDHDSVRSEQVAEVDRYVGVADLLIWVLDPQKYADFAVHRRYLEPLAGHDGISLIVLNQVDRLAPEEIDECVKDLRRLLEAEGLRAPRILTSSAKSGAGIEDFRDVIADTVAARRARTRRLIADMDRLIQRFEGAFGSVEPPTAVDDKRAAALVEALVDAAGISAVAEAMESAYALRALDYVGWPLARLVARLRSDPLRRMRLGELRDELRAAFTTPVNAQQAHVDNALQDVTEDVVRDLPPSWRRSVREAGRSHAEALPETLGAALRAVVPSFNQVPGWWWAVRIWQYLLLVVAAISVVWLGAIAAFAGLKLAHAPTRLLGEAGVAPYAALVLVCVLGLGLLTALAARNTIALTSVKHSERMEQQMREGVASAARELVIAPVEQELAVYARFRDQAGHAIRDVAP</sequence>
<keyword evidence="4" id="KW-1185">Reference proteome</keyword>
<evidence type="ECO:0000313" key="3">
    <source>
        <dbReference type="EMBL" id="GAA4614492.1"/>
    </source>
</evidence>
<feature type="compositionally biased region" description="Polar residues" evidence="1">
    <location>
        <begin position="1"/>
        <end position="22"/>
    </location>
</feature>
<proteinExistence type="predicted"/>
<dbReference type="InterPro" id="IPR027417">
    <property type="entry name" value="P-loop_NTPase"/>
</dbReference>
<protein>
    <submittedName>
        <fullName evidence="3">50S ribosome-binding GTPase</fullName>
    </submittedName>
</protein>
<evidence type="ECO:0000256" key="2">
    <source>
        <dbReference type="SAM" id="Phobius"/>
    </source>
</evidence>
<feature type="compositionally biased region" description="Low complexity" evidence="1">
    <location>
        <begin position="27"/>
        <end position="37"/>
    </location>
</feature>
<comment type="caution">
    <text evidence="3">The sequence shown here is derived from an EMBL/GenBank/DDBJ whole genome shotgun (WGS) entry which is preliminary data.</text>
</comment>